<accession>A0A8H5LYW6</accession>
<feature type="transmembrane region" description="Helical" evidence="5">
    <location>
        <begin position="33"/>
        <end position="51"/>
    </location>
</feature>
<dbReference type="Pfam" id="PF04750">
    <property type="entry name" value="Far-17a_AIG1"/>
    <property type="match status" value="1"/>
</dbReference>
<reference evidence="6 7" key="1">
    <citation type="journal article" date="2020" name="ISME J.">
        <title>Uncovering the hidden diversity of litter-decomposition mechanisms in mushroom-forming fungi.</title>
        <authorList>
            <person name="Floudas D."/>
            <person name="Bentzer J."/>
            <person name="Ahren D."/>
            <person name="Johansson T."/>
            <person name="Persson P."/>
            <person name="Tunlid A."/>
        </authorList>
    </citation>
    <scope>NUCLEOTIDE SEQUENCE [LARGE SCALE GENOMIC DNA]</scope>
    <source>
        <strain evidence="6 7">CBS 661.87</strain>
    </source>
</reference>
<dbReference type="PANTHER" id="PTHR12242">
    <property type="entry name" value="OS02G0130600 PROTEIN-RELATED"/>
    <property type="match status" value="1"/>
</dbReference>
<organism evidence="6 7">
    <name type="scientific">Tricholomella constricta</name>
    <dbReference type="NCBI Taxonomy" id="117010"/>
    <lineage>
        <taxon>Eukaryota</taxon>
        <taxon>Fungi</taxon>
        <taxon>Dikarya</taxon>
        <taxon>Basidiomycota</taxon>
        <taxon>Agaricomycotina</taxon>
        <taxon>Agaricomycetes</taxon>
        <taxon>Agaricomycetidae</taxon>
        <taxon>Agaricales</taxon>
        <taxon>Tricholomatineae</taxon>
        <taxon>Lyophyllaceae</taxon>
        <taxon>Tricholomella</taxon>
    </lineage>
</organism>
<comment type="caution">
    <text evidence="6">The sequence shown here is derived from an EMBL/GenBank/DDBJ whole genome shotgun (WGS) entry which is preliminary data.</text>
</comment>
<evidence type="ECO:0000256" key="4">
    <source>
        <dbReference type="ARBA" id="ARBA00023136"/>
    </source>
</evidence>
<evidence type="ECO:0000313" key="7">
    <source>
        <dbReference type="Proteomes" id="UP000565441"/>
    </source>
</evidence>
<feature type="transmembrane region" description="Helical" evidence="5">
    <location>
        <begin position="71"/>
        <end position="92"/>
    </location>
</feature>
<dbReference type="PANTHER" id="PTHR12242:SF1">
    <property type="entry name" value="MYND-TYPE DOMAIN-CONTAINING PROTEIN"/>
    <property type="match status" value="1"/>
</dbReference>
<dbReference type="AlphaFoldDB" id="A0A8H5LYW6"/>
<dbReference type="InterPro" id="IPR006838">
    <property type="entry name" value="ADTRP_AIG1"/>
</dbReference>
<evidence type="ECO:0000256" key="5">
    <source>
        <dbReference type="SAM" id="Phobius"/>
    </source>
</evidence>
<sequence>MNLYSRLGVTQPFDSAHKHVTSPVVSAPVLASLRFLLAFYTLFTLLLTLIWNSVRDHSGQSYFSYFTHLSYIGLCAYFFASGVQTFAFARSLRPAGGAGSTASYPLQRWPRPLQFLHVLLQLTITTFPIVVTIVFWILLATPEIFNQAITSWSNISVHLLNTAFGLAEVFFTDIPPAPWLTLPMGILVLACYLGVAYITHDTQGFYPYSFLNPHKQKALLAAYIVGIAVGYCIIFLFVRLLIILRIRIVAWSRARRGAGSSADSEAIEDWEEVERPSKDAVRIV</sequence>
<proteinExistence type="predicted"/>
<evidence type="ECO:0000256" key="3">
    <source>
        <dbReference type="ARBA" id="ARBA00022989"/>
    </source>
</evidence>
<feature type="transmembrane region" description="Helical" evidence="5">
    <location>
        <begin position="220"/>
        <end position="246"/>
    </location>
</feature>
<keyword evidence="3 5" id="KW-1133">Transmembrane helix</keyword>
<keyword evidence="2 5" id="KW-0812">Transmembrane</keyword>
<feature type="transmembrane region" description="Helical" evidence="5">
    <location>
        <begin position="151"/>
        <end position="172"/>
    </location>
</feature>
<dbReference type="GO" id="GO:0012505">
    <property type="term" value="C:endomembrane system"/>
    <property type="evidence" value="ECO:0007669"/>
    <property type="project" value="UniProtKB-SubCell"/>
</dbReference>
<protein>
    <recommendedName>
        <fullName evidence="8">FAR-17a/AIG1-like protein</fullName>
    </recommendedName>
</protein>
<feature type="transmembrane region" description="Helical" evidence="5">
    <location>
        <begin position="179"/>
        <end position="200"/>
    </location>
</feature>
<dbReference type="EMBL" id="JAACJP010000035">
    <property type="protein sequence ID" value="KAF5374632.1"/>
    <property type="molecule type" value="Genomic_DNA"/>
</dbReference>
<comment type="subcellular location">
    <subcellularLocation>
        <location evidence="1">Endomembrane system</location>
        <topology evidence="1">Multi-pass membrane protein</topology>
    </subcellularLocation>
</comment>
<dbReference type="GO" id="GO:0016020">
    <property type="term" value="C:membrane"/>
    <property type="evidence" value="ECO:0007669"/>
    <property type="project" value="InterPro"/>
</dbReference>
<gene>
    <name evidence="6" type="ORF">D9615_008914</name>
</gene>
<name>A0A8H5LYW6_9AGAR</name>
<feature type="transmembrane region" description="Helical" evidence="5">
    <location>
        <begin position="113"/>
        <end position="139"/>
    </location>
</feature>
<evidence type="ECO:0008006" key="8">
    <source>
        <dbReference type="Google" id="ProtNLM"/>
    </source>
</evidence>
<evidence type="ECO:0000256" key="1">
    <source>
        <dbReference type="ARBA" id="ARBA00004127"/>
    </source>
</evidence>
<keyword evidence="7" id="KW-1185">Reference proteome</keyword>
<evidence type="ECO:0000256" key="2">
    <source>
        <dbReference type="ARBA" id="ARBA00022692"/>
    </source>
</evidence>
<dbReference type="Proteomes" id="UP000565441">
    <property type="component" value="Unassembled WGS sequence"/>
</dbReference>
<keyword evidence="4 5" id="KW-0472">Membrane</keyword>
<evidence type="ECO:0000313" key="6">
    <source>
        <dbReference type="EMBL" id="KAF5374632.1"/>
    </source>
</evidence>
<dbReference type="OrthoDB" id="419711at2759"/>